<dbReference type="EMBL" id="PEXW01000042">
    <property type="protein sequence ID" value="PIS40691.1"/>
    <property type="molecule type" value="Genomic_DNA"/>
</dbReference>
<proteinExistence type="predicted"/>
<name>A0A2H0YQB1_9BACT</name>
<evidence type="ECO:0000313" key="2">
    <source>
        <dbReference type="Proteomes" id="UP000236845"/>
    </source>
</evidence>
<dbReference type="Proteomes" id="UP000236845">
    <property type="component" value="Unassembled WGS sequence"/>
</dbReference>
<accession>A0A2H0YQB1</accession>
<gene>
    <name evidence="1" type="ORF">COT26_01985</name>
</gene>
<comment type="caution">
    <text evidence="1">The sequence shown here is derived from an EMBL/GenBank/DDBJ whole genome shotgun (WGS) entry which is preliminary data.</text>
</comment>
<reference evidence="2" key="1">
    <citation type="submission" date="2017-09" db="EMBL/GenBank/DDBJ databases">
        <title>Depth-based differentiation of microbial function through sediment-hosted aquifers and enrichment of novel symbionts in the deep terrestrial subsurface.</title>
        <authorList>
            <person name="Probst A.J."/>
            <person name="Ladd B."/>
            <person name="Jarett J.K."/>
            <person name="Geller-Mcgrath D.E."/>
            <person name="Sieber C.M.K."/>
            <person name="Emerson J.B."/>
            <person name="Anantharaman K."/>
            <person name="Thomas B.C."/>
            <person name="Malmstrom R."/>
            <person name="Stieglmeier M."/>
            <person name="Klingl A."/>
            <person name="Woyke T."/>
            <person name="Ryan C.M."/>
            <person name="Banfield J.F."/>
        </authorList>
    </citation>
    <scope>NUCLEOTIDE SEQUENCE [LARGE SCALE GENOMIC DNA]</scope>
</reference>
<organism evidence="1 2">
    <name type="scientific">Candidatus Kerfeldbacteria bacterium CG08_land_8_20_14_0_20_43_14</name>
    <dbReference type="NCBI Taxonomy" id="2014246"/>
    <lineage>
        <taxon>Bacteria</taxon>
        <taxon>Candidatus Kerfeldiibacteriota</taxon>
    </lineage>
</organism>
<sequence length="87" mass="9999">MRKFQVRKSTAVKQVDNFSTVNRIARQSVRVPSKNSVCIAVFNTRNHSVKYRATDNFGKLFFNKLLGDMQALLLGKGAQFCDLRFNR</sequence>
<evidence type="ECO:0000313" key="1">
    <source>
        <dbReference type="EMBL" id="PIS40691.1"/>
    </source>
</evidence>
<dbReference type="AlphaFoldDB" id="A0A2H0YQB1"/>
<protein>
    <submittedName>
        <fullName evidence="1">Uncharacterized protein</fullName>
    </submittedName>
</protein>